<feature type="compositionally biased region" description="Low complexity" evidence="1">
    <location>
        <begin position="17"/>
        <end position="33"/>
    </location>
</feature>
<dbReference type="OrthoDB" id="2678913at2759"/>
<organism evidence="2 3">
    <name type="scientific">Puccinia graminis f. sp. tritici</name>
    <dbReference type="NCBI Taxonomy" id="56615"/>
    <lineage>
        <taxon>Eukaryota</taxon>
        <taxon>Fungi</taxon>
        <taxon>Dikarya</taxon>
        <taxon>Basidiomycota</taxon>
        <taxon>Pucciniomycotina</taxon>
        <taxon>Pucciniomycetes</taxon>
        <taxon>Pucciniales</taxon>
        <taxon>Pucciniaceae</taxon>
        <taxon>Puccinia</taxon>
    </lineage>
</organism>
<evidence type="ECO:0000313" key="2">
    <source>
        <dbReference type="EMBL" id="KAA1107347.1"/>
    </source>
</evidence>
<feature type="compositionally biased region" description="Polar residues" evidence="1">
    <location>
        <begin position="1"/>
        <end position="11"/>
    </location>
</feature>
<protein>
    <submittedName>
        <fullName evidence="2">Uncharacterized protein</fullName>
    </submittedName>
</protein>
<gene>
    <name evidence="2" type="ORF">PGT21_010879</name>
</gene>
<accession>A0A5B0Q2K9</accession>
<dbReference type="EMBL" id="VSWC01000029">
    <property type="protein sequence ID" value="KAA1107347.1"/>
    <property type="molecule type" value="Genomic_DNA"/>
</dbReference>
<feature type="region of interest" description="Disordered" evidence="1">
    <location>
        <begin position="1"/>
        <end position="93"/>
    </location>
</feature>
<reference evidence="2 3" key="1">
    <citation type="submission" date="2019-05" db="EMBL/GenBank/DDBJ databases">
        <title>Emergence of the Ug99 lineage of the wheat stem rust pathogen through somatic hybridization.</title>
        <authorList>
            <person name="Li F."/>
            <person name="Upadhyaya N.M."/>
            <person name="Sperschneider J."/>
            <person name="Matny O."/>
            <person name="Nguyen-Phuc H."/>
            <person name="Mago R."/>
            <person name="Raley C."/>
            <person name="Miller M.E."/>
            <person name="Silverstein K.A.T."/>
            <person name="Henningsen E."/>
            <person name="Hirsch C.D."/>
            <person name="Visser B."/>
            <person name="Pretorius Z.A."/>
            <person name="Steffenson B.J."/>
            <person name="Schwessinger B."/>
            <person name="Dodds P.N."/>
            <person name="Figueroa M."/>
        </authorList>
    </citation>
    <scope>NUCLEOTIDE SEQUENCE [LARGE SCALE GENOMIC DNA]</scope>
    <source>
        <strain evidence="2">21-0</strain>
    </source>
</reference>
<feature type="compositionally biased region" description="Pro residues" evidence="1">
    <location>
        <begin position="34"/>
        <end position="56"/>
    </location>
</feature>
<feature type="region of interest" description="Disordered" evidence="1">
    <location>
        <begin position="335"/>
        <end position="417"/>
    </location>
</feature>
<dbReference type="AlphaFoldDB" id="A0A5B0Q2K9"/>
<feature type="compositionally biased region" description="Basic and acidic residues" evidence="1">
    <location>
        <begin position="228"/>
        <end position="239"/>
    </location>
</feature>
<feature type="compositionally biased region" description="Polar residues" evidence="1">
    <location>
        <begin position="347"/>
        <end position="377"/>
    </location>
</feature>
<sequence>MSNPNSIQSLSDRVKDSSQQTNNPQTPNQQPSQIPIPIPSPTSQPGPNAAPKPIPQPQGKEIRTASNLTPIPKGKEPTSLKTGEPDPALQSSVTRTTLKNPIAREMILAKAVKAQEDGDDAKADRLFAMFDTLSRDDPGVSSGKATNLAINAVSDQPAISKKRPIEAEGTTQVRGIKFIWANSNSHDDGGFTPYFHKNLLELKGPIPLTIFNRTWQEEALSHHSKNRPKTEESSAEKNPRYHGLAVPDEYNYPVLAEWILIHKANCDRLQKKHGFMVALRYDIRIRNNAFAFRVEKDGEESFSNISLFKAETADDAHSESRNFNELGVRDNPYALGGPRYGWDPHTGQKSTKTPTATASGNNISSGKTPNTGSSHSFPQAPANSLPPKPDQNRPPRSSGYKGRNYNPNHGSSSRRRGNDEICIRGRWASDAYKLYLRDFSGEEMKRTNALLAELERCWMYIPTPLE</sequence>
<dbReference type="Proteomes" id="UP000324748">
    <property type="component" value="Unassembled WGS sequence"/>
</dbReference>
<comment type="caution">
    <text evidence="2">The sequence shown here is derived from an EMBL/GenBank/DDBJ whole genome shotgun (WGS) entry which is preliminary data.</text>
</comment>
<evidence type="ECO:0000313" key="3">
    <source>
        <dbReference type="Proteomes" id="UP000324748"/>
    </source>
</evidence>
<evidence type="ECO:0000256" key="1">
    <source>
        <dbReference type="SAM" id="MobiDB-lite"/>
    </source>
</evidence>
<keyword evidence="3" id="KW-1185">Reference proteome</keyword>
<name>A0A5B0Q2K9_PUCGR</name>
<feature type="region of interest" description="Disordered" evidence="1">
    <location>
        <begin position="220"/>
        <end position="239"/>
    </location>
</feature>
<proteinExistence type="predicted"/>